<reference evidence="3" key="1">
    <citation type="submission" date="2015-10" db="EMBL/GenBank/DDBJ databases">
        <authorList>
            <person name="Gilbert D.G."/>
        </authorList>
    </citation>
    <scope>NUCLEOTIDE SEQUENCE</scope>
    <source>
        <strain evidence="3">Phyl III-seqv23</strain>
    </source>
</reference>
<feature type="compositionally biased region" description="Low complexity" evidence="1">
    <location>
        <begin position="91"/>
        <end position="103"/>
    </location>
</feature>
<evidence type="ECO:0000256" key="1">
    <source>
        <dbReference type="SAM" id="MobiDB-lite"/>
    </source>
</evidence>
<name>A0A0S4TSK4_RALSL</name>
<feature type="chain" id="PRO_5006628226" description="DUF4124 domain-containing protein" evidence="2">
    <location>
        <begin position="49"/>
        <end position="188"/>
    </location>
</feature>
<evidence type="ECO:0000256" key="2">
    <source>
        <dbReference type="SAM" id="SignalP"/>
    </source>
</evidence>
<feature type="compositionally biased region" description="Basic and acidic residues" evidence="1">
    <location>
        <begin position="113"/>
        <end position="130"/>
    </location>
</feature>
<dbReference type="AlphaFoldDB" id="A0A0S4TSK4"/>
<proteinExistence type="predicted"/>
<evidence type="ECO:0000313" key="3">
    <source>
        <dbReference type="EMBL" id="CUV12493.1"/>
    </source>
</evidence>
<gene>
    <name evidence="3" type="ORF">RUN39_v1_370035</name>
</gene>
<accession>A0A0S4TSK4</accession>
<feature type="signal peptide" evidence="2">
    <location>
        <begin position="1"/>
        <end position="48"/>
    </location>
</feature>
<dbReference type="EMBL" id="LN899819">
    <property type="protein sequence ID" value="CUV12493.1"/>
    <property type="molecule type" value="Genomic_DNA"/>
</dbReference>
<feature type="region of interest" description="Disordered" evidence="1">
    <location>
        <begin position="83"/>
        <end position="130"/>
    </location>
</feature>
<sequence length="188" mass="20700">MGDRRIPALNRRFSQVPFMFRPSSRIASGLLAAIAALAALSVQVPAHADDVYLCTGPNGVPEYRNSGNVKGCRKLSLPDVVTVPGTRSPRSGGAAAAAESSGSFPRVDSATQKSRDGERRRVLETELSEEERKLQALQAEYNNGQPERQGNERNYQKYLDRTAQLKSDIERSQANVESIRRELSNLKE</sequence>
<evidence type="ECO:0008006" key="4">
    <source>
        <dbReference type="Google" id="ProtNLM"/>
    </source>
</evidence>
<keyword evidence="2" id="KW-0732">Signal</keyword>
<organism evidence="3">
    <name type="scientific">Ralstonia solanacearum</name>
    <name type="common">Pseudomonas solanacearum</name>
    <dbReference type="NCBI Taxonomy" id="305"/>
    <lineage>
        <taxon>Bacteria</taxon>
        <taxon>Pseudomonadati</taxon>
        <taxon>Pseudomonadota</taxon>
        <taxon>Betaproteobacteria</taxon>
        <taxon>Burkholderiales</taxon>
        <taxon>Burkholderiaceae</taxon>
        <taxon>Ralstonia</taxon>
        <taxon>Ralstonia solanacearum species complex</taxon>
    </lineage>
</organism>
<protein>
    <recommendedName>
        <fullName evidence="4">DUF4124 domain-containing protein</fullName>
    </recommendedName>
</protein>